<reference evidence="3" key="1">
    <citation type="journal article" date="2005" name="Nature">
        <title>The map-based sequence of the rice genome.</title>
        <authorList>
            <consortium name="International rice genome sequencing project (IRGSP)"/>
            <person name="Matsumoto T."/>
            <person name="Wu J."/>
            <person name="Kanamori H."/>
            <person name="Katayose Y."/>
            <person name="Fujisawa M."/>
            <person name="Namiki N."/>
            <person name="Mizuno H."/>
            <person name="Yamamoto K."/>
            <person name="Antonio B.A."/>
            <person name="Baba T."/>
            <person name="Sakata K."/>
            <person name="Nagamura Y."/>
            <person name="Aoki H."/>
            <person name="Arikawa K."/>
            <person name="Arita K."/>
            <person name="Bito T."/>
            <person name="Chiden Y."/>
            <person name="Fujitsuka N."/>
            <person name="Fukunaka R."/>
            <person name="Hamada M."/>
            <person name="Harada C."/>
            <person name="Hayashi A."/>
            <person name="Hijishita S."/>
            <person name="Honda M."/>
            <person name="Hosokawa S."/>
            <person name="Ichikawa Y."/>
            <person name="Idonuma A."/>
            <person name="Iijima M."/>
            <person name="Ikeda M."/>
            <person name="Ikeno M."/>
            <person name="Ito K."/>
            <person name="Ito S."/>
            <person name="Ito T."/>
            <person name="Ito Y."/>
            <person name="Ito Y."/>
            <person name="Iwabuchi A."/>
            <person name="Kamiya K."/>
            <person name="Karasawa W."/>
            <person name="Kurita K."/>
            <person name="Katagiri S."/>
            <person name="Kikuta A."/>
            <person name="Kobayashi H."/>
            <person name="Kobayashi N."/>
            <person name="Machita K."/>
            <person name="Maehara T."/>
            <person name="Masukawa M."/>
            <person name="Mizubayashi T."/>
            <person name="Mukai Y."/>
            <person name="Nagasaki H."/>
            <person name="Nagata Y."/>
            <person name="Naito S."/>
            <person name="Nakashima M."/>
            <person name="Nakama Y."/>
            <person name="Nakamichi Y."/>
            <person name="Nakamura M."/>
            <person name="Meguro A."/>
            <person name="Negishi M."/>
            <person name="Ohta I."/>
            <person name="Ohta T."/>
            <person name="Okamoto M."/>
            <person name="Ono N."/>
            <person name="Saji S."/>
            <person name="Sakaguchi M."/>
            <person name="Sakai K."/>
            <person name="Shibata M."/>
            <person name="Shimokawa T."/>
            <person name="Song J."/>
            <person name="Takazaki Y."/>
            <person name="Terasawa K."/>
            <person name="Tsugane M."/>
            <person name="Tsuji K."/>
            <person name="Ueda S."/>
            <person name="Waki K."/>
            <person name="Yamagata H."/>
            <person name="Yamamoto M."/>
            <person name="Yamamoto S."/>
            <person name="Yamane H."/>
            <person name="Yoshiki S."/>
            <person name="Yoshihara R."/>
            <person name="Yukawa K."/>
            <person name="Zhong H."/>
            <person name="Yano M."/>
            <person name="Yuan Q."/>
            <person name="Ouyang S."/>
            <person name="Liu J."/>
            <person name="Jones K.M."/>
            <person name="Gansberger K."/>
            <person name="Moffat K."/>
            <person name="Hill J."/>
            <person name="Bera J."/>
            <person name="Fadrosh D."/>
            <person name="Jin S."/>
            <person name="Johri S."/>
            <person name="Kim M."/>
            <person name="Overton L."/>
            <person name="Reardon M."/>
            <person name="Tsitrin T."/>
            <person name="Vuong H."/>
            <person name="Weaver B."/>
            <person name="Ciecko A."/>
            <person name="Tallon L."/>
            <person name="Jackson J."/>
            <person name="Pai G."/>
            <person name="Aken S.V."/>
            <person name="Utterback T."/>
            <person name="Reidmuller S."/>
            <person name="Feldblyum T."/>
            <person name="Hsiao J."/>
            <person name="Zismann V."/>
            <person name="Iobst S."/>
            <person name="de Vazeille A.R."/>
            <person name="Buell C.R."/>
            <person name="Ying K."/>
            <person name="Li Y."/>
            <person name="Lu T."/>
            <person name="Huang Y."/>
            <person name="Zhao Q."/>
            <person name="Feng Q."/>
            <person name="Zhang L."/>
            <person name="Zhu J."/>
            <person name="Weng Q."/>
            <person name="Mu J."/>
            <person name="Lu Y."/>
            <person name="Fan D."/>
            <person name="Liu Y."/>
            <person name="Guan J."/>
            <person name="Zhang Y."/>
            <person name="Yu S."/>
            <person name="Liu X."/>
            <person name="Zhang Y."/>
            <person name="Hong G."/>
            <person name="Han B."/>
            <person name="Choisne N."/>
            <person name="Demange N."/>
            <person name="Orjeda G."/>
            <person name="Samain S."/>
            <person name="Cattolico L."/>
            <person name="Pelletier E."/>
            <person name="Couloux A."/>
            <person name="Segurens B."/>
            <person name="Wincker P."/>
            <person name="D'Hont A."/>
            <person name="Scarpelli C."/>
            <person name="Weissenbach J."/>
            <person name="Salanoubat M."/>
            <person name="Quetier F."/>
            <person name="Yu Y."/>
            <person name="Kim H.R."/>
            <person name="Rambo T."/>
            <person name="Currie J."/>
            <person name="Collura K."/>
            <person name="Luo M."/>
            <person name="Yang T."/>
            <person name="Ammiraju J.S.S."/>
            <person name="Engler F."/>
            <person name="Soderlund C."/>
            <person name="Wing R.A."/>
            <person name="Palmer L.E."/>
            <person name="de la Bastide M."/>
            <person name="Spiegel L."/>
            <person name="Nascimento L."/>
            <person name="Zutavern T."/>
            <person name="O'Shaughnessy A."/>
            <person name="Dike S."/>
            <person name="Dedhia N."/>
            <person name="Preston R."/>
            <person name="Balija V."/>
            <person name="McCombie W.R."/>
            <person name="Chow T."/>
            <person name="Chen H."/>
            <person name="Chung M."/>
            <person name="Chen C."/>
            <person name="Shaw J."/>
            <person name="Wu H."/>
            <person name="Hsiao K."/>
            <person name="Chao Y."/>
            <person name="Chu M."/>
            <person name="Cheng C."/>
            <person name="Hour A."/>
            <person name="Lee P."/>
            <person name="Lin S."/>
            <person name="Lin Y."/>
            <person name="Liou J."/>
            <person name="Liu S."/>
            <person name="Hsing Y."/>
            <person name="Raghuvanshi S."/>
            <person name="Mohanty A."/>
            <person name="Bharti A.K."/>
            <person name="Gaur A."/>
            <person name="Gupta V."/>
            <person name="Kumar D."/>
            <person name="Ravi V."/>
            <person name="Vij S."/>
            <person name="Kapur A."/>
            <person name="Khurana P."/>
            <person name="Khurana P."/>
            <person name="Khurana J.P."/>
            <person name="Tyagi A.K."/>
            <person name="Gaikwad K."/>
            <person name="Singh A."/>
            <person name="Dalal V."/>
            <person name="Srivastava S."/>
            <person name="Dixit A."/>
            <person name="Pal A.K."/>
            <person name="Ghazi I.A."/>
            <person name="Yadav M."/>
            <person name="Pandit A."/>
            <person name="Bhargava A."/>
            <person name="Sureshbabu K."/>
            <person name="Batra K."/>
            <person name="Sharma T.R."/>
            <person name="Mohapatra T."/>
            <person name="Singh N.K."/>
            <person name="Messing J."/>
            <person name="Nelson A.B."/>
            <person name="Fuks G."/>
            <person name="Kavchok S."/>
            <person name="Keizer G."/>
            <person name="Linton E."/>
            <person name="Llaca V."/>
            <person name="Song R."/>
            <person name="Tanyolac B."/>
            <person name="Young S."/>
            <person name="Ho-Il K."/>
            <person name="Hahn J.H."/>
            <person name="Sangsakoo G."/>
            <person name="Vanavichit A."/>
            <person name="de Mattos Luiz.A.T."/>
            <person name="Zimmer P.D."/>
            <person name="Malone G."/>
            <person name="Dellagostin O."/>
            <person name="de Oliveira A.C."/>
            <person name="Bevan M."/>
            <person name="Bancroft I."/>
            <person name="Minx P."/>
            <person name="Cordum H."/>
            <person name="Wilson R."/>
            <person name="Cheng Z."/>
            <person name="Jin W."/>
            <person name="Jiang J."/>
            <person name="Leong S.A."/>
            <person name="Iwama H."/>
            <person name="Gojobori T."/>
            <person name="Itoh T."/>
            <person name="Niimura Y."/>
            <person name="Fujii Y."/>
            <person name="Habara T."/>
            <person name="Sakai H."/>
            <person name="Sato Y."/>
            <person name="Wilson G."/>
            <person name="Kumar K."/>
            <person name="McCouch S."/>
            <person name="Juretic N."/>
            <person name="Hoen D."/>
            <person name="Wright S."/>
            <person name="Bruskiewich R."/>
            <person name="Bureau T."/>
            <person name="Miyao A."/>
            <person name="Hirochika H."/>
            <person name="Nishikawa T."/>
            <person name="Kadowaki K."/>
            <person name="Sugiura M."/>
            <person name="Burr B."/>
            <person name="Sasaki T."/>
        </authorList>
    </citation>
    <scope>NUCLEOTIDE SEQUENCE [LARGE SCALE GENOMIC DNA]</scope>
    <source>
        <strain evidence="3">cv. Nipponbare</strain>
    </source>
</reference>
<proteinExistence type="predicted"/>
<accession>Q6Z9W3</accession>
<reference evidence="3" key="2">
    <citation type="journal article" date="2008" name="Nucleic Acids Res.">
        <title>The rice annotation project database (RAP-DB): 2008 update.</title>
        <authorList>
            <consortium name="The rice annotation project (RAP)"/>
        </authorList>
    </citation>
    <scope>GENOME REANNOTATION</scope>
    <source>
        <strain evidence="3">cv. Nipponbare</strain>
    </source>
</reference>
<organism evidence="2 3">
    <name type="scientific">Oryza sativa subsp. japonica</name>
    <name type="common">Rice</name>
    <dbReference type="NCBI Taxonomy" id="39947"/>
    <lineage>
        <taxon>Eukaryota</taxon>
        <taxon>Viridiplantae</taxon>
        <taxon>Streptophyta</taxon>
        <taxon>Embryophyta</taxon>
        <taxon>Tracheophyta</taxon>
        <taxon>Spermatophyta</taxon>
        <taxon>Magnoliopsida</taxon>
        <taxon>Liliopsida</taxon>
        <taxon>Poales</taxon>
        <taxon>Poaceae</taxon>
        <taxon>BOP clade</taxon>
        <taxon>Oryzoideae</taxon>
        <taxon>Oryzeae</taxon>
        <taxon>Oryzinae</taxon>
        <taxon>Oryza</taxon>
        <taxon>Oryza sativa</taxon>
    </lineage>
</organism>
<name>Q6Z9W3_ORYSJ</name>
<dbReference type="EMBL" id="AP004691">
    <property type="protein sequence ID" value="BAC98612.1"/>
    <property type="molecule type" value="Genomic_DNA"/>
</dbReference>
<feature type="compositionally biased region" description="Polar residues" evidence="1">
    <location>
        <begin position="45"/>
        <end position="54"/>
    </location>
</feature>
<gene>
    <name evidence="2" type="primary">P0453D01.30</name>
</gene>
<evidence type="ECO:0000313" key="3">
    <source>
        <dbReference type="Proteomes" id="UP000000763"/>
    </source>
</evidence>
<evidence type="ECO:0000256" key="1">
    <source>
        <dbReference type="SAM" id="MobiDB-lite"/>
    </source>
</evidence>
<evidence type="ECO:0000313" key="2">
    <source>
        <dbReference type="EMBL" id="BAC98612.1"/>
    </source>
</evidence>
<feature type="region of interest" description="Disordered" evidence="1">
    <location>
        <begin position="36"/>
        <end position="76"/>
    </location>
</feature>
<sequence>MLASDWTELRRARLATCGCYGARAATAASTRRATATVGAAPASYGESTRATTENYGGEMERGGRTEGDTTVRDGAL</sequence>
<feature type="compositionally biased region" description="Basic and acidic residues" evidence="1">
    <location>
        <begin position="58"/>
        <end position="76"/>
    </location>
</feature>
<protein>
    <submittedName>
        <fullName evidence="2">Uncharacterized protein</fullName>
    </submittedName>
</protein>
<dbReference type="Proteomes" id="UP000000763">
    <property type="component" value="Chromosome 8"/>
</dbReference>
<dbReference type="AlphaFoldDB" id="Q6Z9W3"/>